<dbReference type="PANTHER" id="PTHR43179:SF7">
    <property type="entry name" value="RHAMNOSYLTRANSFERASE WBBL"/>
    <property type="match status" value="1"/>
</dbReference>
<accession>A0A1F7VES7</accession>
<dbReference type="Pfam" id="PF00535">
    <property type="entry name" value="Glycos_transf_2"/>
    <property type="match status" value="1"/>
</dbReference>
<dbReference type="EMBL" id="MGES01000043">
    <property type="protein sequence ID" value="OGL88507.1"/>
    <property type="molecule type" value="Genomic_DNA"/>
</dbReference>
<dbReference type="STRING" id="1802410.A3H75_02620"/>
<dbReference type="Proteomes" id="UP000176678">
    <property type="component" value="Unassembled WGS sequence"/>
</dbReference>
<evidence type="ECO:0000259" key="1">
    <source>
        <dbReference type="Pfam" id="PF00535"/>
    </source>
</evidence>
<feature type="domain" description="Glycosyltransferase 2-like" evidence="1">
    <location>
        <begin position="4"/>
        <end position="129"/>
    </location>
</feature>
<comment type="caution">
    <text evidence="2">The sequence shown here is derived from an EMBL/GenBank/DDBJ whole genome shotgun (WGS) entry which is preliminary data.</text>
</comment>
<sequence>MDLSIVTVSWNVKEHLKESLEAIFASEGGLTFEVLVVDNASTDGTRDMLRLWTERESRLRVFLNTTNEGFARANNQAIEQARGRYVLLLNPDMRVFPDTLAAMAQWMDAHPHVGVAGCHLVTERGSLTGRVSAGPGETIPHVRRFPGLWNQLAIVLKLPHLFPHVLDRYLMRDFDYTKEARVDSVRGSFFMIRRTALRVGLLDERFFIWFEEVDFCKRMRSAGWEVWYTPVARCVDHVGRSFALVSGYKKQKMFLTSMYRYFDKWL</sequence>
<dbReference type="InterPro" id="IPR029044">
    <property type="entry name" value="Nucleotide-diphossugar_trans"/>
</dbReference>
<organism evidence="2 3">
    <name type="scientific">Candidatus Uhrbacteria bacterium RIFCSPLOWO2_02_FULL_51_9</name>
    <dbReference type="NCBI Taxonomy" id="1802410"/>
    <lineage>
        <taxon>Bacteria</taxon>
        <taxon>Candidatus Uhriibacteriota</taxon>
    </lineage>
</organism>
<name>A0A1F7VES7_9BACT</name>
<dbReference type="InterPro" id="IPR001173">
    <property type="entry name" value="Glyco_trans_2-like"/>
</dbReference>
<dbReference type="Gene3D" id="3.90.550.10">
    <property type="entry name" value="Spore Coat Polysaccharide Biosynthesis Protein SpsA, Chain A"/>
    <property type="match status" value="1"/>
</dbReference>
<dbReference type="SUPFAM" id="SSF53448">
    <property type="entry name" value="Nucleotide-diphospho-sugar transferases"/>
    <property type="match status" value="1"/>
</dbReference>
<evidence type="ECO:0000313" key="2">
    <source>
        <dbReference type="EMBL" id="OGL88507.1"/>
    </source>
</evidence>
<protein>
    <recommendedName>
        <fullName evidence="1">Glycosyltransferase 2-like domain-containing protein</fullName>
    </recommendedName>
</protein>
<dbReference type="AlphaFoldDB" id="A0A1F7VES7"/>
<dbReference type="CDD" id="cd04186">
    <property type="entry name" value="GT_2_like_c"/>
    <property type="match status" value="1"/>
</dbReference>
<reference evidence="2 3" key="1">
    <citation type="journal article" date="2016" name="Nat. Commun.">
        <title>Thousands of microbial genomes shed light on interconnected biogeochemical processes in an aquifer system.</title>
        <authorList>
            <person name="Anantharaman K."/>
            <person name="Brown C.T."/>
            <person name="Hug L.A."/>
            <person name="Sharon I."/>
            <person name="Castelle C.J."/>
            <person name="Probst A.J."/>
            <person name="Thomas B.C."/>
            <person name="Singh A."/>
            <person name="Wilkins M.J."/>
            <person name="Karaoz U."/>
            <person name="Brodie E.L."/>
            <person name="Williams K.H."/>
            <person name="Hubbard S.S."/>
            <person name="Banfield J.F."/>
        </authorList>
    </citation>
    <scope>NUCLEOTIDE SEQUENCE [LARGE SCALE GENOMIC DNA]</scope>
</reference>
<evidence type="ECO:0000313" key="3">
    <source>
        <dbReference type="Proteomes" id="UP000176678"/>
    </source>
</evidence>
<gene>
    <name evidence="2" type="ORF">A3H75_02620</name>
</gene>
<dbReference type="PANTHER" id="PTHR43179">
    <property type="entry name" value="RHAMNOSYLTRANSFERASE WBBL"/>
    <property type="match status" value="1"/>
</dbReference>
<proteinExistence type="predicted"/>